<feature type="compositionally biased region" description="Polar residues" evidence="1">
    <location>
        <begin position="326"/>
        <end position="347"/>
    </location>
</feature>
<reference evidence="2 3" key="1">
    <citation type="submission" date="2016-02" db="EMBL/GenBank/DDBJ databases">
        <authorList>
            <consortium name="Pathogen Informatics"/>
        </authorList>
    </citation>
    <scope>NUCLEOTIDE SEQUENCE [LARGE SCALE GENOMIC DNA]</scope>
    <source>
        <strain evidence="2 3">LSS8</strain>
    </source>
</reference>
<evidence type="ECO:0000313" key="2">
    <source>
        <dbReference type="EMBL" id="CYV70717.1"/>
    </source>
</evidence>
<name>A0A123TVJ8_STRSU</name>
<dbReference type="RefSeq" id="WP_024410172.1">
    <property type="nucleotide sequence ID" value="NZ_CEDR01000009.1"/>
</dbReference>
<gene>
    <name evidence="2" type="ORF">ERS132370_00886</name>
</gene>
<protein>
    <recommendedName>
        <fullName evidence="4">ParB/Sulfiredoxin domain-containing protein</fullName>
    </recommendedName>
</protein>
<feature type="region of interest" description="Disordered" evidence="1">
    <location>
        <begin position="302"/>
        <end position="347"/>
    </location>
</feature>
<evidence type="ECO:0000256" key="1">
    <source>
        <dbReference type="SAM" id="MobiDB-lite"/>
    </source>
</evidence>
<proteinExistence type="predicted"/>
<organism evidence="2 3">
    <name type="scientific">Streptococcus suis</name>
    <dbReference type="NCBI Taxonomy" id="1307"/>
    <lineage>
        <taxon>Bacteria</taxon>
        <taxon>Bacillati</taxon>
        <taxon>Bacillota</taxon>
        <taxon>Bacilli</taxon>
        <taxon>Lactobacillales</taxon>
        <taxon>Streptococcaceae</taxon>
        <taxon>Streptococcus</taxon>
    </lineage>
</organism>
<evidence type="ECO:0000313" key="3">
    <source>
        <dbReference type="Proteomes" id="UP000072933"/>
    </source>
</evidence>
<evidence type="ECO:0008006" key="4">
    <source>
        <dbReference type="Google" id="ProtNLM"/>
    </source>
</evidence>
<accession>A0A123TVJ8</accession>
<dbReference type="EMBL" id="FIID01000007">
    <property type="protein sequence ID" value="CYV70717.1"/>
    <property type="molecule type" value="Genomic_DNA"/>
</dbReference>
<dbReference type="AlphaFoldDB" id="A0A123TVJ8"/>
<sequence length="601" mass="69406">MFDTVVLDPLEINLDFNNPRFSMFDFSTEEEIVKYLVDFEQIKELAFQIGENGYNTIGERIIVLKSRNAGKINYTVLEGNRRIASLKLLFQYSFLLTSSERKKLEQLNLSLKDFEVRCDVVNEDARDEALFKISAKHVDGIKTWSATDKRVFYHNLYTQYRKKGLSSDKALAKIKNITPEGKVAIRNAIQQLNYLTSVYNATQIYKSDLEKLAHLDTDVLVSRVLRPLLKELNLEFNDEFQVISKNEKVYHEILGLLGKAVWIDKKLDTRVFSVQGQWNEIVKNDKVIPGLAEKINEYKDGCTDSSNKIPQDENAETSNENEKDVNNTSTPLGYENGNTANDSSSTTTHDKKIKYKFFVPKKPIIIKQRNKDLAEYVELLDDNNEKVSRQSSEYSRLKISCDHQNIVITNNTINFLSENGTYNIDVEYYGQIKHFQIFLNIEINSQQQEYQVLFNQQWYDESLSKLTSNPKYSKICAVLRKLQEYNTLSHDIGSHLIIVFLLRTLFEYSSRAYADLFLPKQEQGKLPPLVSSIRSHLFDNKLITQTEMKSIKNTDDIDILNSQIHDYTTSISSIAIQTVCSKYENFFSVVFNRIHEGVNNG</sequence>
<dbReference type="Proteomes" id="UP000072933">
    <property type="component" value="Unassembled WGS sequence"/>
</dbReference>